<dbReference type="OrthoDB" id="9996316at2"/>
<gene>
    <name evidence="1" type="ORF">PAM7971_01056</name>
</gene>
<organism evidence="1 2">
    <name type="scientific">Pacificibacter marinus</name>
    <dbReference type="NCBI Taxonomy" id="658057"/>
    <lineage>
        <taxon>Bacteria</taxon>
        <taxon>Pseudomonadati</taxon>
        <taxon>Pseudomonadota</taxon>
        <taxon>Alphaproteobacteria</taxon>
        <taxon>Rhodobacterales</taxon>
        <taxon>Roseobacteraceae</taxon>
        <taxon>Pacificibacter</taxon>
    </lineage>
</organism>
<name>A0A1Y5RXT4_9RHOB</name>
<dbReference type="Proteomes" id="UP000193307">
    <property type="component" value="Unassembled WGS sequence"/>
</dbReference>
<evidence type="ECO:0000313" key="1">
    <source>
        <dbReference type="EMBL" id="SLN27457.1"/>
    </source>
</evidence>
<dbReference type="RefSeq" id="WP_085847932.1">
    <property type="nucleotide sequence ID" value="NZ_FNZV01000002.1"/>
</dbReference>
<dbReference type="AlphaFoldDB" id="A0A1Y5RXT4"/>
<dbReference type="EMBL" id="FWFW01000002">
    <property type="protein sequence ID" value="SLN27457.1"/>
    <property type="molecule type" value="Genomic_DNA"/>
</dbReference>
<reference evidence="1 2" key="1">
    <citation type="submission" date="2017-03" db="EMBL/GenBank/DDBJ databases">
        <authorList>
            <person name="Afonso C.L."/>
            <person name="Miller P.J."/>
            <person name="Scott M.A."/>
            <person name="Spackman E."/>
            <person name="Goraichik I."/>
            <person name="Dimitrov K.M."/>
            <person name="Suarez D.L."/>
            <person name="Swayne D.E."/>
        </authorList>
    </citation>
    <scope>NUCLEOTIDE SEQUENCE [LARGE SCALE GENOMIC DNA]</scope>
    <source>
        <strain evidence="1 2">CECT 7971</strain>
    </source>
</reference>
<proteinExistence type="predicted"/>
<accession>A0A1Y5RXT4</accession>
<keyword evidence="2" id="KW-1185">Reference proteome</keyword>
<evidence type="ECO:0000313" key="2">
    <source>
        <dbReference type="Proteomes" id="UP000193307"/>
    </source>
</evidence>
<protein>
    <submittedName>
        <fullName evidence="1">Uncharacterized protein</fullName>
    </submittedName>
</protein>
<dbReference type="STRING" id="658057.SAMN04488032_10232"/>
<sequence>MSDDFSKRFDRVCNVVEDLASALEESPFALSALHIERADGPDYSLINRAMFELLQAKAAVWDEAQRNPDQEADAIKAELTRQMANRQTTRRVVGPHR</sequence>